<accession>A0ACC1SG74</accession>
<dbReference type="EMBL" id="JANHOG010001324">
    <property type="protein sequence ID" value="KAJ3539002.1"/>
    <property type="molecule type" value="Genomic_DNA"/>
</dbReference>
<sequence length="209" mass="22315">MIAAALALLPLTLGVFASPLPDISARQIFLKPWCSGLGVGAFDVAYNFTLAAYNSTLPNSNTTGVPLVVGWNGATEEAELKVLSTYASYPYNDFPTFSMVNGTLHPNSPNNLSIVDNVVSDGDEPSFLQTNEPATAAQIYCGVADTDPAGGGTGFPELAVNSDTDSFFLCSTGDYRFAQNNIVYKPNLNSYSYNYSSCYPVKIQIIGLF</sequence>
<keyword evidence="2" id="KW-1185">Reference proteome</keyword>
<evidence type="ECO:0000313" key="2">
    <source>
        <dbReference type="Proteomes" id="UP001148662"/>
    </source>
</evidence>
<comment type="caution">
    <text evidence="1">The sequence shown here is derived from an EMBL/GenBank/DDBJ whole genome shotgun (WGS) entry which is preliminary data.</text>
</comment>
<proteinExistence type="predicted"/>
<dbReference type="Proteomes" id="UP001148662">
    <property type="component" value="Unassembled WGS sequence"/>
</dbReference>
<evidence type="ECO:0000313" key="1">
    <source>
        <dbReference type="EMBL" id="KAJ3539002.1"/>
    </source>
</evidence>
<gene>
    <name evidence="1" type="ORF">NM688_g6430</name>
</gene>
<organism evidence="1 2">
    <name type="scientific">Phlebia brevispora</name>
    <dbReference type="NCBI Taxonomy" id="194682"/>
    <lineage>
        <taxon>Eukaryota</taxon>
        <taxon>Fungi</taxon>
        <taxon>Dikarya</taxon>
        <taxon>Basidiomycota</taxon>
        <taxon>Agaricomycotina</taxon>
        <taxon>Agaricomycetes</taxon>
        <taxon>Polyporales</taxon>
        <taxon>Meruliaceae</taxon>
        <taxon>Phlebia</taxon>
    </lineage>
</organism>
<reference evidence="1" key="1">
    <citation type="submission" date="2022-07" db="EMBL/GenBank/DDBJ databases">
        <title>Genome Sequence of Phlebia brevispora.</title>
        <authorList>
            <person name="Buettner E."/>
        </authorList>
    </citation>
    <scope>NUCLEOTIDE SEQUENCE</scope>
    <source>
        <strain evidence="1">MPL23</strain>
    </source>
</reference>
<name>A0ACC1SG74_9APHY</name>
<protein>
    <submittedName>
        <fullName evidence="1">Uncharacterized protein</fullName>
    </submittedName>
</protein>